<feature type="region of interest" description="Disordered" evidence="1">
    <location>
        <begin position="180"/>
        <end position="212"/>
    </location>
</feature>
<keyword evidence="4" id="KW-1185">Reference proteome</keyword>
<feature type="chain" id="PRO_5020032728" evidence="2">
    <location>
        <begin position="17"/>
        <end position="212"/>
    </location>
</feature>
<evidence type="ECO:0000256" key="2">
    <source>
        <dbReference type="SAM" id="SignalP"/>
    </source>
</evidence>
<proteinExistence type="predicted"/>
<feature type="compositionally biased region" description="Acidic residues" evidence="1">
    <location>
        <begin position="198"/>
        <end position="212"/>
    </location>
</feature>
<protein>
    <submittedName>
        <fullName evidence="3">Uncharacterized protein</fullName>
    </submittedName>
</protein>
<dbReference type="AlphaFoldDB" id="A0A4D6LDS3"/>
<accession>A0A4D6LDS3</accession>
<dbReference type="Proteomes" id="UP000501690">
    <property type="component" value="Linkage Group LG3"/>
</dbReference>
<name>A0A4D6LDS3_VIGUN</name>
<evidence type="ECO:0000313" key="3">
    <source>
        <dbReference type="EMBL" id="QCD86414.1"/>
    </source>
</evidence>
<organism evidence="3 4">
    <name type="scientific">Vigna unguiculata</name>
    <name type="common">Cowpea</name>
    <dbReference type="NCBI Taxonomy" id="3917"/>
    <lineage>
        <taxon>Eukaryota</taxon>
        <taxon>Viridiplantae</taxon>
        <taxon>Streptophyta</taxon>
        <taxon>Embryophyta</taxon>
        <taxon>Tracheophyta</taxon>
        <taxon>Spermatophyta</taxon>
        <taxon>Magnoliopsida</taxon>
        <taxon>eudicotyledons</taxon>
        <taxon>Gunneridae</taxon>
        <taxon>Pentapetalae</taxon>
        <taxon>rosids</taxon>
        <taxon>fabids</taxon>
        <taxon>Fabales</taxon>
        <taxon>Fabaceae</taxon>
        <taxon>Papilionoideae</taxon>
        <taxon>50 kb inversion clade</taxon>
        <taxon>NPAAA clade</taxon>
        <taxon>indigoferoid/millettioid clade</taxon>
        <taxon>Phaseoleae</taxon>
        <taxon>Vigna</taxon>
    </lineage>
</organism>
<reference evidence="3 4" key="1">
    <citation type="submission" date="2019-04" db="EMBL/GenBank/DDBJ databases">
        <title>An improved genome assembly and genetic linkage map for asparagus bean, Vigna unguiculata ssp. sesquipedialis.</title>
        <authorList>
            <person name="Xia Q."/>
            <person name="Zhang R."/>
            <person name="Dong Y."/>
        </authorList>
    </citation>
    <scope>NUCLEOTIDE SEQUENCE [LARGE SCALE GENOMIC DNA]</scope>
    <source>
        <tissue evidence="3">Leaf</tissue>
    </source>
</reference>
<dbReference type="EMBL" id="CP039347">
    <property type="protein sequence ID" value="QCD86414.1"/>
    <property type="molecule type" value="Genomic_DNA"/>
</dbReference>
<evidence type="ECO:0000256" key="1">
    <source>
        <dbReference type="SAM" id="MobiDB-lite"/>
    </source>
</evidence>
<feature type="signal peptide" evidence="2">
    <location>
        <begin position="1"/>
        <end position="16"/>
    </location>
</feature>
<sequence>MPIFAVLVVSTTRVVAWVHLCVREGCDALYCVVGACHMAQQGKKTLSLFKSLRKELVEEAKKVGHFKVWNMKEPFVEFQVQDGTKRKAMVPVQKRVGKDVKKVRAELLGPGSSTTVKKPKSGNVKLKDLKKYVVQEHINGINKGLRQATFFHSEVNVDDPYYDVNKNVFEGRLLHKKEMEATKTSEERETNNAGTVVGEDEAANEEVEVVEE</sequence>
<evidence type="ECO:0000313" key="4">
    <source>
        <dbReference type="Proteomes" id="UP000501690"/>
    </source>
</evidence>
<feature type="compositionally biased region" description="Basic and acidic residues" evidence="1">
    <location>
        <begin position="180"/>
        <end position="190"/>
    </location>
</feature>
<gene>
    <name evidence="3" type="ORF">DEO72_LG3g936</name>
</gene>
<keyword evidence="2" id="KW-0732">Signal</keyword>